<reference evidence="2 3" key="1">
    <citation type="journal article" date="2019" name="Nat. Ecol. Evol.">
        <title>Megaphylogeny resolves global patterns of mushroom evolution.</title>
        <authorList>
            <person name="Varga T."/>
            <person name="Krizsan K."/>
            <person name="Foldi C."/>
            <person name="Dima B."/>
            <person name="Sanchez-Garcia M."/>
            <person name="Sanchez-Ramirez S."/>
            <person name="Szollosi G.J."/>
            <person name="Szarkandi J.G."/>
            <person name="Papp V."/>
            <person name="Albert L."/>
            <person name="Andreopoulos W."/>
            <person name="Angelini C."/>
            <person name="Antonin V."/>
            <person name="Barry K.W."/>
            <person name="Bougher N.L."/>
            <person name="Buchanan P."/>
            <person name="Buyck B."/>
            <person name="Bense V."/>
            <person name="Catcheside P."/>
            <person name="Chovatia M."/>
            <person name="Cooper J."/>
            <person name="Damon W."/>
            <person name="Desjardin D."/>
            <person name="Finy P."/>
            <person name="Geml J."/>
            <person name="Haridas S."/>
            <person name="Hughes K."/>
            <person name="Justo A."/>
            <person name="Karasinski D."/>
            <person name="Kautmanova I."/>
            <person name="Kiss B."/>
            <person name="Kocsube S."/>
            <person name="Kotiranta H."/>
            <person name="LaButti K.M."/>
            <person name="Lechner B.E."/>
            <person name="Liimatainen K."/>
            <person name="Lipzen A."/>
            <person name="Lukacs Z."/>
            <person name="Mihaltcheva S."/>
            <person name="Morgado L.N."/>
            <person name="Niskanen T."/>
            <person name="Noordeloos M.E."/>
            <person name="Ohm R.A."/>
            <person name="Ortiz-Santana B."/>
            <person name="Ovrebo C."/>
            <person name="Racz N."/>
            <person name="Riley R."/>
            <person name="Savchenko A."/>
            <person name="Shiryaev A."/>
            <person name="Soop K."/>
            <person name="Spirin V."/>
            <person name="Szebenyi C."/>
            <person name="Tomsovsky M."/>
            <person name="Tulloss R.E."/>
            <person name="Uehling J."/>
            <person name="Grigoriev I.V."/>
            <person name="Vagvolgyi C."/>
            <person name="Papp T."/>
            <person name="Martin F.M."/>
            <person name="Miettinen O."/>
            <person name="Hibbett D.S."/>
            <person name="Nagy L.G."/>
        </authorList>
    </citation>
    <scope>NUCLEOTIDE SEQUENCE [LARGE SCALE GENOMIC DNA]</scope>
    <source>
        <strain evidence="2 3">CBS 962.96</strain>
    </source>
</reference>
<feature type="compositionally biased region" description="Basic and acidic residues" evidence="1">
    <location>
        <begin position="94"/>
        <end position="114"/>
    </location>
</feature>
<feature type="region of interest" description="Disordered" evidence="1">
    <location>
        <begin position="88"/>
        <end position="124"/>
    </location>
</feature>
<gene>
    <name evidence="2" type="ORF">K435DRAFT_807107</name>
</gene>
<protein>
    <submittedName>
        <fullName evidence="2">Uncharacterized protein</fullName>
    </submittedName>
</protein>
<evidence type="ECO:0000313" key="2">
    <source>
        <dbReference type="EMBL" id="THU83951.1"/>
    </source>
</evidence>
<name>A0A4S8L669_DENBC</name>
<feature type="compositionally biased region" description="Basic residues" evidence="1">
    <location>
        <begin position="115"/>
        <end position="124"/>
    </location>
</feature>
<keyword evidence="3" id="KW-1185">Reference proteome</keyword>
<dbReference type="EMBL" id="ML179632">
    <property type="protein sequence ID" value="THU83951.1"/>
    <property type="molecule type" value="Genomic_DNA"/>
</dbReference>
<evidence type="ECO:0000313" key="3">
    <source>
        <dbReference type="Proteomes" id="UP000297245"/>
    </source>
</evidence>
<evidence type="ECO:0000256" key="1">
    <source>
        <dbReference type="SAM" id="MobiDB-lite"/>
    </source>
</evidence>
<sequence length="124" mass="14363">MASDLTDVDYTTYESENGWMEIQTVSGGEQEPAAGDENNVTKTQENQYKPYIELLAQKDDFLALARKRINELEDYVKTLEQRVRYLEDLQSNADRGRKNLTDTLHKDGQKPNEQHKKKPTASRR</sequence>
<organism evidence="2 3">
    <name type="scientific">Dendrothele bispora (strain CBS 962.96)</name>
    <dbReference type="NCBI Taxonomy" id="1314807"/>
    <lineage>
        <taxon>Eukaryota</taxon>
        <taxon>Fungi</taxon>
        <taxon>Dikarya</taxon>
        <taxon>Basidiomycota</taxon>
        <taxon>Agaricomycotina</taxon>
        <taxon>Agaricomycetes</taxon>
        <taxon>Agaricomycetidae</taxon>
        <taxon>Agaricales</taxon>
        <taxon>Agaricales incertae sedis</taxon>
        <taxon>Dendrothele</taxon>
    </lineage>
</organism>
<dbReference type="Proteomes" id="UP000297245">
    <property type="component" value="Unassembled WGS sequence"/>
</dbReference>
<proteinExistence type="predicted"/>
<accession>A0A4S8L669</accession>
<dbReference type="AlphaFoldDB" id="A0A4S8L669"/>